<evidence type="ECO:0000256" key="1">
    <source>
        <dbReference type="SAM" id="MobiDB-lite"/>
    </source>
</evidence>
<sequence length="192" mass="21603">MNESDFSDDFASLMGDVKPIAQDKASHAQQHQVSAAQLARQQSAQQFTSQSKDGLSLTNAPMVKPDQPLGFKRDGIQDGVYKKLRLGKYPIGARLDLHRKSLQQARDEVVQFLNRCQRLDIRSLIIVHGKGEKSNPPALMKSYVAYWLTQLEMVVCYHSALAQHGGQGALYVMIKKSAESKLENREQHRRRG</sequence>
<evidence type="ECO:0000313" key="3">
    <source>
        <dbReference type="EMBL" id="CAH0534151.1"/>
    </source>
</evidence>
<dbReference type="GO" id="GO:0016787">
    <property type="term" value="F:hydrolase activity"/>
    <property type="evidence" value="ECO:0007669"/>
    <property type="project" value="UniProtKB-KW"/>
</dbReference>
<feature type="compositionally biased region" description="Low complexity" evidence="1">
    <location>
        <begin position="27"/>
        <end position="46"/>
    </location>
</feature>
<reference evidence="3" key="1">
    <citation type="submission" date="2021-11" db="EMBL/GenBank/DDBJ databases">
        <authorList>
            <person name="Rodrigo-Torres L."/>
            <person name="Arahal R. D."/>
            <person name="Lucena T."/>
        </authorList>
    </citation>
    <scope>NUCLEOTIDE SEQUENCE</scope>
    <source>
        <strain evidence="3">CECT 7929</strain>
    </source>
</reference>
<feature type="region of interest" description="Disordered" evidence="1">
    <location>
        <begin position="21"/>
        <end position="69"/>
    </location>
</feature>
<dbReference type="PANTHER" id="PTHR35562:SF2">
    <property type="entry name" value="DNA ENDONUCLEASE SMRA-RELATED"/>
    <property type="match status" value="1"/>
</dbReference>
<dbReference type="NCBIfam" id="NF033154">
    <property type="entry name" value="endonuc_SmrA"/>
    <property type="match status" value="1"/>
</dbReference>
<dbReference type="EMBL" id="CAKLDI010000001">
    <property type="protein sequence ID" value="CAH0534151.1"/>
    <property type="molecule type" value="Genomic_DNA"/>
</dbReference>
<proteinExistence type="predicted"/>
<feature type="compositionally biased region" description="Polar residues" evidence="1">
    <location>
        <begin position="47"/>
        <end position="59"/>
    </location>
</feature>
<dbReference type="EC" id="3.1.-.-" evidence="3"/>
<organism evidence="3 4">
    <name type="scientific">Vibrio stylophorae</name>
    <dbReference type="NCBI Taxonomy" id="659351"/>
    <lineage>
        <taxon>Bacteria</taxon>
        <taxon>Pseudomonadati</taxon>
        <taxon>Pseudomonadota</taxon>
        <taxon>Gammaproteobacteria</taxon>
        <taxon>Vibrionales</taxon>
        <taxon>Vibrionaceae</taxon>
        <taxon>Vibrio</taxon>
    </lineage>
</organism>
<protein>
    <submittedName>
        <fullName evidence="3">DNA endonuclease SmrA</fullName>
        <ecNumber evidence="3">3.1.-.-</ecNumber>
    </submittedName>
</protein>
<dbReference type="GO" id="GO:0004519">
    <property type="term" value="F:endonuclease activity"/>
    <property type="evidence" value="ECO:0007669"/>
    <property type="project" value="UniProtKB-KW"/>
</dbReference>
<dbReference type="Pfam" id="PF01713">
    <property type="entry name" value="Smr"/>
    <property type="match status" value="1"/>
</dbReference>
<dbReference type="InterPro" id="IPR002625">
    <property type="entry name" value="Smr_dom"/>
</dbReference>
<dbReference type="InterPro" id="IPR047688">
    <property type="entry name" value="Endonuc_SmrA"/>
</dbReference>
<accession>A0ABM8ZV09</accession>
<name>A0ABM8ZV09_9VIBR</name>
<feature type="domain" description="Smr" evidence="2">
    <location>
        <begin position="95"/>
        <end position="175"/>
    </location>
</feature>
<keyword evidence="4" id="KW-1185">Reference proteome</keyword>
<dbReference type="PANTHER" id="PTHR35562">
    <property type="entry name" value="DNA ENDONUCLEASE SMRA-RELATED"/>
    <property type="match status" value="1"/>
</dbReference>
<keyword evidence="3" id="KW-0255">Endonuclease</keyword>
<dbReference type="RefSeq" id="WP_237466549.1">
    <property type="nucleotide sequence ID" value="NZ_CAKLDI010000001.1"/>
</dbReference>
<comment type="caution">
    <text evidence="3">The sequence shown here is derived from an EMBL/GenBank/DDBJ whole genome shotgun (WGS) entry which is preliminary data.</text>
</comment>
<dbReference type="Proteomes" id="UP000838672">
    <property type="component" value="Unassembled WGS sequence"/>
</dbReference>
<dbReference type="SUPFAM" id="SSF160443">
    <property type="entry name" value="SMR domain-like"/>
    <property type="match status" value="1"/>
</dbReference>
<dbReference type="Gene3D" id="3.30.1370.110">
    <property type="match status" value="1"/>
</dbReference>
<keyword evidence="3" id="KW-0378">Hydrolase</keyword>
<keyword evidence="3" id="KW-0540">Nuclease</keyword>
<dbReference type="SMART" id="SM00463">
    <property type="entry name" value="SMR"/>
    <property type="match status" value="1"/>
</dbReference>
<evidence type="ECO:0000313" key="4">
    <source>
        <dbReference type="Proteomes" id="UP000838672"/>
    </source>
</evidence>
<dbReference type="InterPro" id="IPR036063">
    <property type="entry name" value="Smr_dom_sf"/>
</dbReference>
<evidence type="ECO:0000259" key="2">
    <source>
        <dbReference type="PROSITE" id="PS50828"/>
    </source>
</evidence>
<gene>
    <name evidence="3" type="primary">smrA</name>
    <name evidence="3" type="ORF">VST7929_02055</name>
</gene>
<dbReference type="PROSITE" id="PS50828">
    <property type="entry name" value="SMR"/>
    <property type="match status" value="1"/>
</dbReference>